<dbReference type="STRING" id="453591.Igni_1137"/>
<dbReference type="PROSITE" id="PS51192">
    <property type="entry name" value="HELICASE_ATP_BIND_1"/>
    <property type="match status" value="1"/>
</dbReference>
<dbReference type="InterPro" id="IPR014001">
    <property type="entry name" value="Helicase_ATP-bd"/>
</dbReference>
<dbReference type="GO" id="GO:0051607">
    <property type="term" value="P:defense response to virus"/>
    <property type="evidence" value="ECO:0007669"/>
    <property type="project" value="UniProtKB-KW"/>
</dbReference>
<dbReference type="NCBIfam" id="TIGR01587">
    <property type="entry name" value="cas3_core"/>
    <property type="match status" value="1"/>
</dbReference>
<dbReference type="eggNOG" id="arCOG01444">
    <property type="taxonomic scope" value="Archaea"/>
</dbReference>
<proteinExistence type="predicted"/>
<dbReference type="PANTHER" id="PTHR47963:SF9">
    <property type="entry name" value="CRISPR-ASSOCIATED ENDONUCLEASE_HELICASE CAS3"/>
    <property type="match status" value="1"/>
</dbReference>
<reference evidence="7 8" key="1">
    <citation type="journal article" date="2008" name="Genome Biol.">
        <title>A genomic analysis of the archaeal system Ignicoccus hospitalis-Nanoarchaeum equitans.</title>
        <authorList>
            <person name="Podar M."/>
            <person name="Anderson I."/>
            <person name="Makarova K.S."/>
            <person name="Elkins J.G."/>
            <person name="Ivanova N."/>
            <person name="Wall M.A."/>
            <person name="Lykidis A."/>
            <person name="Mavromatis K."/>
            <person name="Sun H."/>
            <person name="Hudson M.E."/>
            <person name="Chen W."/>
            <person name="Deciu C."/>
            <person name="Hutchison D."/>
            <person name="Eads J.R."/>
            <person name="Anderson A."/>
            <person name="Fernandes F."/>
            <person name="Szeto E."/>
            <person name="Lapidus A."/>
            <person name="Kyrpides N.C."/>
            <person name="Saier M.H.Jr."/>
            <person name="Richardson P.M."/>
            <person name="Rachel R."/>
            <person name="Huber H."/>
            <person name="Eisen J.A."/>
            <person name="Koonin E.V."/>
            <person name="Keller M."/>
            <person name="Stetter K.O."/>
        </authorList>
    </citation>
    <scope>NUCLEOTIDE SEQUENCE [LARGE SCALE GENOMIC DNA]</scope>
    <source>
        <strain evidence="8">KIN4/I / DSM 18386 / JCM 14125</strain>
    </source>
</reference>
<dbReference type="InterPro" id="IPR054712">
    <property type="entry name" value="Cas3-like_dom"/>
</dbReference>
<sequence>MPFKPKAAHEEAVRLLEESNVVMVAPTSYGKSKGVPYMQDRLKLPRSVHSMPLRSLVISQYNFLLREYGEACHASGLQLEGKCPYFGGKRVVSTVDYLSLNLLRLPPAELGWALKYSYGHYEYPRANLFSSLVVFDEAHLLSEPWSGGESAGRDFLHASLEALGALSQGLRFKVLVATATLPEVELKKIVKKMKPKAEVVAVCKGCYGGLRNIKRVNDFSSDVRWETEAEGVTLLNYLQSELKRVEDEASSGKVLIVANTVKEAIKAAELLRPYFGSDLVLVHGRLSEEDKKNSVNKIEKAKVVVSTQVIEAGVDVDATWLITEAAPVSSLAQRAGRLCRSRDCDVAKVTVLAPSKGDPYGDASEKAFKTVKEVAEGGGIEWRELDDTQSGKTFLSLINALESNFKPYQTKSTITKIITTPLPNIKGIKELLDELCSFVRDSALIELRAGEERLEVSLSWLAGALKRGLEVSGVKAVKFGGEEPLSEGDVSNFLKRLVKAKNSPKASCRAYSTLLEKYGALSLAVEVPADEYRKGWGMRVDLR</sequence>
<dbReference type="InterPro" id="IPR001650">
    <property type="entry name" value="Helicase_C-like"/>
</dbReference>
<keyword evidence="2" id="KW-0378">Hydrolase</keyword>
<dbReference type="KEGG" id="iho:Igni_1137"/>
<dbReference type="InterPro" id="IPR011545">
    <property type="entry name" value="DEAD/DEAH_box_helicase_dom"/>
</dbReference>
<dbReference type="SMART" id="SM00487">
    <property type="entry name" value="DEXDc"/>
    <property type="match status" value="1"/>
</dbReference>
<evidence type="ECO:0000313" key="7">
    <source>
        <dbReference type="EMBL" id="ABU82314.1"/>
    </source>
</evidence>
<evidence type="ECO:0000313" key="8">
    <source>
        <dbReference type="Proteomes" id="UP000000262"/>
    </source>
</evidence>
<dbReference type="InterPro" id="IPR027417">
    <property type="entry name" value="P-loop_NTPase"/>
</dbReference>
<dbReference type="GO" id="GO:0003723">
    <property type="term" value="F:RNA binding"/>
    <property type="evidence" value="ECO:0007669"/>
    <property type="project" value="TreeGrafter"/>
</dbReference>
<evidence type="ECO:0000256" key="4">
    <source>
        <dbReference type="ARBA" id="ARBA00022840"/>
    </source>
</evidence>
<protein>
    <submittedName>
        <fullName evidence="7">CRISPR-associated helicase Cas3</fullName>
    </submittedName>
</protein>
<dbReference type="InterPro" id="IPR006474">
    <property type="entry name" value="Helicase_Cas3_CRISPR-ass_core"/>
</dbReference>
<organism evidence="7 8">
    <name type="scientific">Ignicoccus hospitalis (strain KIN4/I / DSM 18386 / JCM 14125)</name>
    <dbReference type="NCBI Taxonomy" id="453591"/>
    <lineage>
        <taxon>Archaea</taxon>
        <taxon>Thermoproteota</taxon>
        <taxon>Thermoprotei</taxon>
        <taxon>Desulfurococcales</taxon>
        <taxon>Desulfurococcaceae</taxon>
        <taxon>Ignicoccus</taxon>
    </lineage>
</organism>
<feature type="domain" description="Helicase ATP-binding" evidence="6">
    <location>
        <begin position="12"/>
        <end position="199"/>
    </location>
</feature>
<dbReference type="Proteomes" id="UP000000262">
    <property type="component" value="Chromosome"/>
</dbReference>
<dbReference type="GO" id="GO:0005524">
    <property type="term" value="F:ATP binding"/>
    <property type="evidence" value="ECO:0007669"/>
    <property type="project" value="UniProtKB-KW"/>
</dbReference>
<dbReference type="OrthoDB" id="43851at2157"/>
<dbReference type="GO" id="GO:0140097">
    <property type="term" value="F:catalytic activity, acting on DNA"/>
    <property type="evidence" value="ECO:0007669"/>
    <property type="project" value="UniProtKB-ARBA"/>
</dbReference>
<dbReference type="GO" id="GO:0003724">
    <property type="term" value="F:RNA helicase activity"/>
    <property type="evidence" value="ECO:0007669"/>
    <property type="project" value="TreeGrafter"/>
</dbReference>
<evidence type="ECO:0000256" key="5">
    <source>
        <dbReference type="ARBA" id="ARBA00023118"/>
    </source>
</evidence>
<keyword evidence="3" id="KW-0347">Helicase</keyword>
<dbReference type="InterPro" id="IPR050547">
    <property type="entry name" value="DEAD_box_RNA_helicases"/>
</dbReference>
<keyword evidence="4" id="KW-0067">ATP-binding</keyword>
<evidence type="ECO:0000259" key="6">
    <source>
        <dbReference type="PROSITE" id="PS51192"/>
    </source>
</evidence>
<name>A8ABL2_IGNH4</name>
<dbReference type="RefSeq" id="WP_012123278.1">
    <property type="nucleotide sequence ID" value="NC_009776.1"/>
</dbReference>
<keyword evidence="5" id="KW-0051">Antiviral defense</keyword>
<accession>A8ABL2</accession>
<evidence type="ECO:0000256" key="1">
    <source>
        <dbReference type="ARBA" id="ARBA00022741"/>
    </source>
</evidence>
<evidence type="ECO:0000256" key="2">
    <source>
        <dbReference type="ARBA" id="ARBA00022801"/>
    </source>
</evidence>
<dbReference type="AlphaFoldDB" id="A8ABL2"/>
<dbReference type="PANTHER" id="PTHR47963">
    <property type="entry name" value="DEAD-BOX ATP-DEPENDENT RNA HELICASE 47, MITOCHONDRIAL"/>
    <property type="match status" value="1"/>
</dbReference>
<dbReference type="PhylomeDB" id="A8ABL2"/>
<dbReference type="GO" id="GO:0016787">
    <property type="term" value="F:hydrolase activity"/>
    <property type="evidence" value="ECO:0007669"/>
    <property type="project" value="UniProtKB-KW"/>
</dbReference>
<dbReference type="Pfam" id="PF00270">
    <property type="entry name" value="DEAD"/>
    <property type="match status" value="1"/>
</dbReference>
<dbReference type="EMBL" id="CP000816">
    <property type="protein sequence ID" value="ABU82314.1"/>
    <property type="molecule type" value="Genomic_DNA"/>
</dbReference>
<evidence type="ECO:0000256" key="3">
    <source>
        <dbReference type="ARBA" id="ARBA00022806"/>
    </source>
</evidence>
<dbReference type="Gene3D" id="3.40.50.300">
    <property type="entry name" value="P-loop containing nucleotide triphosphate hydrolases"/>
    <property type="match status" value="2"/>
</dbReference>
<gene>
    <name evidence="7" type="ordered locus">Igni_1137</name>
</gene>
<dbReference type="GeneID" id="5562933"/>
<dbReference type="HOGENOM" id="CLU_031100_0_0_2"/>
<keyword evidence="1" id="KW-0547">Nucleotide-binding</keyword>
<dbReference type="SUPFAM" id="SSF52540">
    <property type="entry name" value="P-loop containing nucleoside triphosphate hydrolases"/>
    <property type="match status" value="1"/>
</dbReference>
<keyword evidence="8" id="KW-1185">Reference proteome</keyword>
<dbReference type="Pfam" id="PF22590">
    <property type="entry name" value="Cas3-like_C_2"/>
    <property type="match status" value="1"/>
</dbReference>
<dbReference type="SMART" id="SM00490">
    <property type="entry name" value="HELICc"/>
    <property type="match status" value="1"/>
</dbReference>